<dbReference type="GO" id="GO:0005634">
    <property type="term" value="C:nucleus"/>
    <property type="evidence" value="ECO:0007669"/>
    <property type="project" value="UniProtKB-SubCell"/>
</dbReference>
<comment type="catalytic activity">
    <reaction evidence="18">
        <text>diphthine methyl ester-[translation elongation factor 2] + H2O = diphthine-[translation elongation factor 2] + methanol + H(+)</text>
        <dbReference type="Rhea" id="RHEA:42656"/>
        <dbReference type="Rhea" id="RHEA-COMP:10172"/>
        <dbReference type="Rhea" id="RHEA-COMP:10173"/>
        <dbReference type="ChEBI" id="CHEBI:15377"/>
        <dbReference type="ChEBI" id="CHEBI:15378"/>
        <dbReference type="ChEBI" id="CHEBI:17790"/>
        <dbReference type="ChEBI" id="CHEBI:79005"/>
        <dbReference type="ChEBI" id="CHEBI:82696"/>
        <dbReference type="EC" id="3.1.1.97"/>
    </reaction>
</comment>
<keyword evidence="7" id="KW-0677">Repeat</keyword>
<feature type="domain" description="HMA" evidence="21">
    <location>
        <begin position="363"/>
        <end position="427"/>
    </location>
</feature>
<dbReference type="FunFam" id="3.30.70.100:FF:000008">
    <property type="entry name" value="Copper transport protein ATOX1"/>
    <property type="match status" value="1"/>
</dbReference>
<dbReference type="SUPFAM" id="SSF55008">
    <property type="entry name" value="HMA, heavy metal-associated domain"/>
    <property type="match status" value="1"/>
</dbReference>
<evidence type="ECO:0000256" key="9">
    <source>
        <dbReference type="ARBA" id="ARBA00022801"/>
    </source>
</evidence>
<dbReference type="Gene3D" id="6.10.140.1300">
    <property type="match status" value="1"/>
</dbReference>
<evidence type="ECO:0000313" key="22">
    <source>
        <dbReference type="EMBL" id="KAK0416056.1"/>
    </source>
</evidence>
<evidence type="ECO:0000256" key="11">
    <source>
        <dbReference type="ARBA" id="ARBA00037651"/>
    </source>
</evidence>
<dbReference type="Pfam" id="PF00403">
    <property type="entry name" value="HMA"/>
    <property type="match status" value="1"/>
</dbReference>
<evidence type="ECO:0000256" key="15">
    <source>
        <dbReference type="ARBA" id="ARBA00040962"/>
    </source>
</evidence>
<keyword evidence="4" id="KW-0597">Phosphoprotein</keyword>
<organism evidence="22 23">
    <name type="scientific">Steinernema hermaphroditum</name>
    <dbReference type="NCBI Taxonomy" id="289476"/>
    <lineage>
        <taxon>Eukaryota</taxon>
        <taxon>Metazoa</taxon>
        <taxon>Ecdysozoa</taxon>
        <taxon>Nematoda</taxon>
        <taxon>Chromadorea</taxon>
        <taxon>Rhabditida</taxon>
        <taxon>Tylenchina</taxon>
        <taxon>Panagrolaimomorpha</taxon>
        <taxon>Strongyloidoidea</taxon>
        <taxon>Steinernematidae</taxon>
        <taxon>Steinernema</taxon>
    </lineage>
</organism>
<dbReference type="PANTHER" id="PTHR46042:SF1">
    <property type="entry name" value="DIPHTHINE METHYLTRANSFERASE"/>
    <property type="match status" value="1"/>
</dbReference>
<dbReference type="Gene3D" id="3.30.70.100">
    <property type="match status" value="1"/>
</dbReference>
<dbReference type="CDD" id="cd00371">
    <property type="entry name" value="HMA"/>
    <property type="match status" value="1"/>
</dbReference>
<keyword evidence="23" id="KW-1185">Reference proteome</keyword>
<evidence type="ECO:0000256" key="16">
    <source>
        <dbReference type="ARBA" id="ARBA00043201"/>
    </source>
</evidence>
<evidence type="ECO:0000256" key="12">
    <source>
        <dbReference type="ARBA" id="ARBA00038092"/>
    </source>
</evidence>
<dbReference type="SUPFAM" id="SSF50978">
    <property type="entry name" value="WD40 repeat-like"/>
    <property type="match status" value="1"/>
</dbReference>
<dbReference type="InterPro" id="IPR015943">
    <property type="entry name" value="WD40/YVTN_repeat-like_dom_sf"/>
</dbReference>
<evidence type="ECO:0000256" key="10">
    <source>
        <dbReference type="ARBA" id="ARBA00023242"/>
    </source>
</evidence>
<comment type="subunit">
    <text evidence="17">Homodimer. Interacts with ATP7B. Interacts with ATP7A. Interacts (via dimer form) with SLC31A1 (via C-terminal domain); this interaction improves ATOX1 stability and controls intracellular Cu(I) levels.</text>
</comment>
<comment type="caution">
    <text evidence="22">The sequence shown here is derived from an EMBL/GenBank/DDBJ whole genome shotgun (WGS) entry which is preliminary data.</text>
</comment>
<feature type="compositionally biased region" description="Polar residues" evidence="20">
    <location>
        <begin position="1"/>
        <end position="27"/>
    </location>
</feature>
<sequence>MSSSGTSTPQLPKANPSTSNQNASLPQYSLPGPQVQGSKYNQLLAVIEELGKDIRPTYAGNKICAERLKRNLIHARILTKESFLSHIINDLIIASTYQLDAGGEIRDGKFVLLSSSPLSTKSVIPTSAGIFRFTVIDANTVLACLTNGKLVRANINESAVCFESQEALSDVMLLTVSQSPSGDRILTSDNKGQVIVADSWDFKNVSSWDGHKLPYTNEPCEVWSSCWLDDNRICSGAEDGIMKLWDLRSTEKPIAVNKNFEAGVVFIEQFGSEILTGSYDEHLRVFDERKLSEPLRESKLNGGVWQVNRIVGDDFRLICACMYGGWQIIDSQSLETVAENQAIGKDLLYGASADQSTFSAAMTQTYVFQMEMTCEGCANAAKKVLSKLGDKVSKVETDVATKRVTVTTDLSKEEVLEQLKKTGKACQAIDA</sequence>
<evidence type="ECO:0000256" key="2">
    <source>
        <dbReference type="ARBA" id="ARBA00005156"/>
    </source>
</evidence>
<evidence type="ECO:0000256" key="7">
    <source>
        <dbReference type="ARBA" id="ARBA00022737"/>
    </source>
</evidence>
<dbReference type="InterPro" id="IPR036163">
    <property type="entry name" value="HMA_dom_sf"/>
</dbReference>
<proteinExistence type="inferred from homology"/>
<evidence type="ECO:0000256" key="17">
    <source>
        <dbReference type="ARBA" id="ARBA00046351"/>
    </source>
</evidence>
<dbReference type="EMBL" id="JAUCMV010000002">
    <property type="protein sequence ID" value="KAK0416056.1"/>
    <property type="molecule type" value="Genomic_DNA"/>
</dbReference>
<dbReference type="Gene3D" id="2.130.10.10">
    <property type="entry name" value="YVTN repeat-like/Quinoprotein amine dehydrogenase"/>
    <property type="match status" value="1"/>
</dbReference>
<comment type="similarity">
    <text evidence="3">Belongs to the CDK2AP family.</text>
</comment>
<dbReference type="PROSITE" id="PS50082">
    <property type="entry name" value="WD_REPEATS_2"/>
    <property type="match status" value="1"/>
</dbReference>
<dbReference type="GO" id="GO:0006825">
    <property type="term" value="P:copper ion transport"/>
    <property type="evidence" value="ECO:0007669"/>
    <property type="project" value="UniProtKB-KW"/>
</dbReference>
<evidence type="ECO:0000313" key="23">
    <source>
        <dbReference type="Proteomes" id="UP001175271"/>
    </source>
</evidence>
<comment type="similarity">
    <text evidence="13">Belongs to the ATX1 family.</text>
</comment>
<gene>
    <name evidence="22" type="ORF">QR680_012269</name>
</gene>
<keyword evidence="10" id="KW-0539">Nucleus</keyword>
<comment type="function">
    <text evidence="11">Binds and deliver cytosolic copper to the copper ATPase proteins. May be important in cellular antioxidant defense.</text>
</comment>
<evidence type="ECO:0000256" key="6">
    <source>
        <dbReference type="ARBA" id="ARBA00022723"/>
    </source>
</evidence>
<evidence type="ECO:0000256" key="1">
    <source>
        <dbReference type="ARBA" id="ARBA00004123"/>
    </source>
</evidence>
<dbReference type="PROSITE" id="PS50846">
    <property type="entry name" value="HMA_2"/>
    <property type="match status" value="1"/>
</dbReference>
<keyword evidence="8" id="KW-0187">Copper transport</keyword>
<evidence type="ECO:0000256" key="8">
    <source>
        <dbReference type="ARBA" id="ARBA00022796"/>
    </source>
</evidence>
<evidence type="ECO:0000256" key="3">
    <source>
        <dbReference type="ARBA" id="ARBA00008485"/>
    </source>
</evidence>
<evidence type="ECO:0000256" key="13">
    <source>
        <dbReference type="ARBA" id="ARBA00038171"/>
    </source>
</evidence>
<dbReference type="Proteomes" id="UP001175271">
    <property type="component" value="Unassembled WGS sequence"/>
</dbReference>
<dbReference type="InterPro" id="IPR017266">
    <property type="entry name" value="DOC_1/2"/>
</dbReference>
<evidence type="ECO:0000256" key="19">
    <source>
        <dbReference type="PROSITE-ProRule" id="PRU00221"/>
    </source>
</evidence>
<evidence type="ECO:0000256" key="4">
    <source>
        <dbReference type="ARBA" id="ARBA00022553"/>
    </source>
</evidence>
<evidence type="ECO:0000256" key="20">
    <source>
        <dbReference type="SAM" id="MobiDB-lite"/>
    </source>
</evidence>
<keyword evidence="9" id="KW-0378">Hydrolase</keyword>
<feature type="region of interest" description="Disordered" evidence="20">
    <location>
        <begin position="1"/>
        <end position="31"/>
    </location>
</feature>
<evidence type="ECO:0000256" key="18">
    <source>
        <dbReference type="ARBA" id="ARBA00047551"/>
    </source>
</evidence>
<dbReference type="EC" id="3.1.1.97" evidence="14"/>
<dbReference type="Pfam" id="PF09806">
    <property type="entry name" value="CDK2AP"/>
    <property type="match status" value="1"/>
</dbReference>
<evidence type="ECO:0000256" key="14">
    <source>
        <dbReference type="ARBA" id="ARBA00039131"/>
    </source>
</evidence>
<dbReference type="GO" id="GO:0017183">
    <property type="term" value="P:protein histidyl modification to diphthamide"/>
    <property type="evidence" value="ECO:0007669"/>
    <property type="project" value="TreeGrafter"/>
</dbReference>
<evidence type="ECO:0000256" key="5">
    <source>
        <dbReference type="ARBA" id="ARBA00022574"/>
    </source>
</evidence>
<dbReference type="InterPro" id="IPR052415">
    <property type="entry name" value="Diphthine_MTase"/>
</dbReference>
<dbReference type="SMART" id="SM00320">
    <property type="entry name" value="WD40"/>
    <property type="match status" value="3"/>
</dbReference>
<accession>A0AA39LZK3</accession>
<keyword evidence="8" id="KW-0186">Copper</keyword>
<dbReference type="GO" id="GO:0061685">
    <property type="term" value="F:diphthine methylesterase activity"/>
    <property type="evidence" value="ECO:0007669"/>
    <property type="project" value="UniProtKB-EC"/>
</dbReference>
<dbReference type="Pfam" id="PF00400">
    <property type="entry name" value="WD40"/>
    <property type="match status" value="1"/>
</dbReference>
<evidence type="ECO:0000259" key="21">
    <source>
        <dbReference type="PROSITE" id="PS50846"/>
    </source>
</evidence>
<dbReference type="AlphaFoldDB" id="A0AA39LZK3"/>
<dbReference type="InterPro" id="IPR036322">
    <property type="entry name" value="WD40_repeat_dom_sf"/>
</dbReference>
<keyword evidence="6" id="KW-0479">Metal-binding</keyword>
<keyword evidence="8" id="KW-0813">Transport</keyword>
<comment type="similarity">
    <text evidence="12">Belongs to the DPH7 family.</text>
</comment>
<keyword evidence="5 19" id="KW-0853">WD repeat</keyword>
<comment type="subcellular location">
    <subcellularLocation>
        <location evidence="1">Nucleus</location>
    </subcellularLocation>
</comment>
<name>A0AA39LZK3_9BILA</name>
<dbReference type="InterPro" id="IPR006121">
    <property type="entry name" value="HMA_dom"/>
</dbReference>
<dbReference type="PANTHER" id="PTHR46042">
    <property type="entry name" value="DIPHTHINE METHYLTRANSFERASE"/>
    <property type="match status" value="1"/>
</dbReference>
<reference evidence="22" key="1">
    <citation type="submission" date="2023-06" db="EMBL/GenBank/DDBJ databases">
        <title>Genomic analysis of the entomopathogenic nematode Steinernema hermaphroditum.</title>
        <authorList>
            <person name="Schwarz E.M."/>
            <person name="Heppert J.K."/>
            <person name="Baniya A."/>
            <person name="Schwartz H.T."/>
            <person name="Tan C.-H."/>
            <person name="Antoshechkin I."/>
            <person name="Sternberg P.W."/>
            <person name="Goodrich-Blair H."/>
            <person name="Dillman A.R."/>
        </authorList>
    </citation>
    <scope>NUCLEOTIDE SEQUENCE</scope>
    <source>
        <strain evidence="22">PS9179</strain>
        <tissue evidence="22">Whole animal</tissue>
    </source>
</reference>
<dbReference type="GO" id="GO:0005737">
    <property type="term" value="C:cytoplasm"/>
    <property type="evidence" value="ECO:0007669"/>
    <property type="project" value="TreeGrafter"/>
</dbReference>
<feature type="repeat" description="WD" evidence="19">
    <location>
        <begin position="229"/>
        <end position="255"/>
    </location>
</feature>
<keyword evidence="8" id="KW-0406">Ion transport</keyword>
<dbReference type="GO" id="GO:0046872">
    <property type="term" value="F:metal ion binding"/>
    <property type="evidence" value="ECO:0007669"/>
    <property type="project" value="UniProtKB-KW"/>
</dbReference>
<dbReference type="InterPro" id="IPR001680">
    <property type="entry name" value="WD40_rpt"/>
</dbReference>
<comment type="pathway">
    <text evidence="2">Protein modification; peptidyl-diphthamide biosynthesis.</text>
</comment>
<protein>
    <recommendedName>
        <fullName evidence="15">Copper transport protein ATOX1</fullName>
        <ecNumber evidence="14">3.1.1.97</ecNumber>
    </recommendedName>
    <alternativeName>
        <fullName evidence="16">Metal transport protein ATX1</fullName>
    </alternativeName>
</protein>